<dbReference type="EMBL" id="SAWZ01000005">
    <property type="protein sequence ID" value="RXR05172.1"/>
    <property type="molecule type" value="Genomic_DNA"/>
</dbReference>
<feature type="region of interest" description="Disordered" evidence="1">
    <location>
        <begin position="21"/>
        <end position="43"/>
    </location>
</feature>
<comment type="caution">
    <text evidence="3">The sequence shown here is derived from an EMBL/GenBank/DDBJ whole genome shotgun (WGS) entry which is preliminary data.</text>
</comment>
<dbReference type="Proteomes" id="UP000289784">
    <property type="component" value="Unassembled WGS sequence"/>
</dbReference>
<dbReference type="OrthoDB" id="5988444at2"/>
<feature type="chain" id="PRO_5020732834" description="Copper resistance protein NlpE" evidence="2">
    <location>
        <begin position="18"/>
        <end position="145"/>
    </location>
</feature>
<evidence type="ECO:0000313" key="4">
    <source>
        <dbReference type="Proteomes" id="UP000289784"/>
    </source>
</evidence>
<feature type="signal peptide" evidence="2">
    <location>
        <begin position="1"/>
        <end position="17"/>
    </location>
</feature>
<dbReference type="AlphaFoldDB" id="A0A4Q1JU19"/>
<protein>
    <recommendedName>
        <fullName evidence="5">Copper resistance protein NlpE</fullName>
    </recommendedName>
</protein>
<organism evidence="3 4">
    <name type="scientific">Pseudoxanthomonas composti</name>
    <dbReference type="NCBI Taxonomy" id="2137479"/>
    <lineage>
        <taxon>Bacteria</taxon>
        <taxon>Pseudomonadati</taxon>
        <taxon>Pseudomonadota</taxon>
        <taxon>Gammaproteobacteria</taxon>
        <taxon>Lysobacterales</taxon>
        <taxon>Lysobacteraceae</taxon>
        <taxon>Pseudoxanthomonas</taxon>
    </lineage>
</organism>
<dbReference type="RefSeq" id="WP_129471176.1">
    <property type="nucleotide sequence ID" value="NZ_SAWZ01000005.1"/>
</dbReference>
<evidence type="ECO:0000256" key="1">
    <source>
        <dbReference type="SAM" id="MobiDB-lite"/>
    </source>
</evidence>
<keyword evidence="2" id="KW-0732">Signal</keyword>
<accession>A0A4Q1JU19</accession>
<proteinExistence type="predicted"/>
<name>A0A4Q1JU19_9GAMM</name>
<dbReference type="PROSITE" id="PS51257">
    <property type="entry name" value="PROKAR_LIPOPROTEIN"/>
    <property type="match status" value="1"/>
</dbReference>
<evidence type="ECO:0000256" key="2">
    <source>
        <dbReference type="SAM" id="SignalP"/>
    </source>
</evidence>
<evidence type="ECO:0008006" key="5">
    <source>
        <dbReference type="Google" id="ProtNLM"/>
    </source>
</evidence>
<reference evidence="3 4" key="1">
    <citation type="submission" date="2019-01" db="EMBL/GenBank/DDBJ databases">
        <title>Pseudoxanthomonas composti sp. nov., isolated from compost.</title>
        <authorList>
            <person name="Yang G."/>
        </authorList>
    </citation>
    <scope>NUCLEOTIDE SEQUENCE [LARGE SCALE GENOMIC DNA]</scope>
    <source>
        <strain evidence="3 4">GSS15</strain>
    </source>
</reference>
<evidence type="ECO:0000313" key="3">
    <source>
        <dbReference type="EMBL" id="RXR05172.1"/>
    </source>
</evidence>
<keyword evidence="4" id="KW-1185">Reference proteome</keyword>
<gene>
    <name evidence="3" type="ORF">EPA99_10440</name>
</gene>
<sequence>MKHWTAALALATLLATAACTPQQPPATPAASEAPAPAPAPPADRALDQASLMDAKGNTLSAQMLAGTFVEADSELVLLADGTYRQTLTTAGAQLSSDGVWIPAGRSSIALTPTDTDGQTVRFTLVSADDMRSQDGLHHFRRKPAQ</sequence>